<evidence type="ECO:0000256" key="1">
    <source>
        <dbReference type="SAM" id="Phobius"/>
    </source>
</evidence>
<sequence length="215" mass="24266">MKSSATCYTRRLRGATFDEDKQNIVATSFWEVNSTTCHYHYPSSSCGAFEKDDGVSFLPSSASTTACDLCERLRGQTGYESVNAIWTGDSHAADRSRRKRDKNDLLTNDSKTTVGKRDRTLRCDRTPLHESSAKCASSVVRWIFSIRFYRDFKSTEWRRLLWIVLLILTIPDLAAAHDTDLDNGGRNLNGCSGFDMIFNQRANTIISNQRTILAS</sequence>
<feature type="transmembrane region" description="Helical" evidence="1">
    <location>
        <begin position="160"/>
        <end position="177"/>
    </location>
</feature>
<dbReference type="Proteomes" id="UP000007755">
    <property type="component" value="Unassembled WGS sequence"/>
</dbReference>
<gene>
    <name evidence="2" type="ORF">G5I_03886</name>
</gene>
<keyword evidence="1" id="KW-1133">Transmembrane helix</keyword>
<reference evidence="2" key="1">
    <citation type="submission" date="2011-02" db="EMBL/GenBank/DDBJ databases">
        <title>The genome of the leaf-cutting ant Acromyrmex echinatior suggests key adaptations to social evolution and fungus farming.</title>
        <authorList>
            <person name="Nygaard S."/>
            <person name="Zhang G."/>
        </authorList>
    </citation>
    <scope>NUCLEOTIDE SEQUENCE</scope>
</reference>
<keyword evidence="1" id="KW-0472">Membrane</keyword>
<keyword evidence="3" id="KW-1185">Reference proteome</keyword>
<name>F4WE55_ACREC</name>
<organism evidence="3">
    <name type="scientific">Acromyrmex echinatior</name>
    <name type="common">Panamanian leafcutter ant</name>
    <name type="synonym">Acromyrmex octospinosus echinatior</name>
    <dbReference type="NCBI Taxonomy" id="103372"/>
    <lineage>
        <taxon>Eukaryota</taxon>
        <taxon>Metazoa</taxon>
        <taxon>Ecdysozoa</taxon>
        <taxon>Arthropoda</taxon>
        <taxon>Hexapoda</taxon>
        <taxon>Insecta</taxon>
        <taxon>Pterygota</taxon>
        <taxon>Neoptera</taxon>
        <taxon>Endopterygota</taxon>
        <taxon>Hymenoptera</taxon>
        <taxon>Apocrita</taxon>
        <taxon>Aculeata</taxon>
        <taxon>Formicoidea</taxon>
        <taxon>Formicidae</taxon>
        <taxon>Myrmicinae</taxon>
        <taxon>Acromyrmex</taxon>
    </lineage>
</organism>
<accession>F4WE55</accession>
<proteinExistence type="predicted"/>
<protein>
    <submittedName>
        <fullName evidence="2">Uncharacterized protein</fullName>
    </submittedName>
</protein>
<evidence type="ECO:0000313" key="2">
    <source>
        <dbReference type="EMBL" id="EGI67493.1"/>
    </source>
</evidence>
<dbReference type="InParanoid" id="F4WE55"/>
<dbReference type="EMBL" id="GL888102">
    <property type="protein sequence ID" value="EGI67493.1"/>
    <property type="molecule type" value="Genomic_DNA"/>
</dbReference>
<dbReference type="OrthoDB" id="5809444at2759"/>
<dbReference type="AlphaFoldDB" id="F4WE55"/>
<keyword evidence="1" id="KW-0812">Transmembrane</keyword>
<evidence type="ECO:0000313" key="3">
    <source>
        <dbReference type="Proteomes" id="UP000007755"/>
    </source>
</evidence>